<dbReference type="GO" id="GO:0008168">
    <property type="term" value="F:methyltransferase activity"/>
    <property type="evidence" value="ECO:0007669"/>
    <property type="project" value="UniProtKB-KW"/>
</dbReference>
<dbReference type="CDD" id="cd02440">
    <property type="entry name" value="AdoMet_MTases"/>
    <property type="match status" value="1"/>
</dbReference>
<dbReference type="PANTHER" id="PTHR43861:SF6">
    <property type="entry name" value="METHYLTRANSFERASE TYPE 11"/>
    <property type="match status" value="1"/>
</dbReference>
<dbReference type="STRING" id="272562.CA_C2371"/>
<dbReference type="Gene3D" id="3.40.50.150">
    <property type="entry name" value="Vaccinia Virus protein VP39"/>
    <property type="match status" value="1"/>
</dbReference>
<dbReference type="eggNOG" id="COG4976">
    <property type="taxonomic scope" value="Bacteria"/>
</dbReference>
<dbReference type="AlphaFoldDB" id="Q97GJ5"/>
<dbReference type="SMR" id="Q97GJ5"/>
<evidence type="ECO:0000313" key="4">
    <source>
        <dbReference type="Proteomes" id="UP000000814"/>
    </source>
</evidence>
<dbReference type="RefSeq" id="WP_010965668.1">
    <property type="nucleotide sequence ID" value="NC_003030.1"/>
</dbReference>
<keyword evidence="5" id="KW-0002">3D-structure</keyword>
<evidence type="ECO:0000256" key="1">
    <source>
        <dbReference type="ARBA" id="ARBA00022679"/>
    </source>
</evidence>
<evidence type="ECO:0007829" key="5">
    <source>
        <dbReference type="PDB" id="1Y8C"/>
    </source>
</evidence>
<dbReference type="PANTHER" id="PTHR43861">
    <property type="entry name" value="TRANS-ACONITATE 2-METHYLTRANSFERASE-RELATED"/>
    <property type="match status" value="1"/>
</dbReference>
<gene>
    <name evidence="3" type="ordered locus">CA_C2371</name>
</gene>
<dbReference type="OrthoDB" id="9811589at2"/>
<dbReference type="GeneID" id="44998852"/>
<dbReference type="Gene3D" id="2.20.25.110">
    <property type="entry name" value="S-adenosyl-L-methionine-dependent methyltransferases"/>
    <property type="match status" value="1"/>
</dbReference>
<proteinExistence type="evidence at protein level"/>
<name>Q97GJ5_CLOAB</name>
<dbReference type="Pfam" id="PF13649">
    <property type="entry name" value="Methyltransf_25"/>
    <property type="match status" value="1"/>
</dbReference>
<organism evidence="3 4">
    <name type="scientific">Clostridium acetobutylicum (strain ATCC 824 / DSM 792 / JCM 1419 / IAM 19013 / LMG 5710 / NBRC 13948 / NRRL B-527 / VKM B-1787 / 2291 / W)</name>
    <dbReference type="NCBI Taxonomy" id="272562"/>
    <lineage>
        <taxon>Bacteria</taxon>
        <taxon>Bacillati</taxon>
        <taxon>Bacillota</taxon>
        <taxon>Clostridia</taxon>
        <taxon>Eubacteriales</taxon>
        <taxon>Clostridiaceae</taxon>
        <taxon>Clostridium</taxon>
    </lineage>
</organism>
<dbReference type="SUPFAM" id="SSF53335">
    <property type="entry name" value="S-adenosyl-L-methionine-dependent methyltransferases"/>
    <property type="match status" value="1"/>
</dbReference>
<dbReference type="InterPro" id="IPR029063">
    <property type="entry name" value="SAM-dependent_MTases_sf"/>
</dbReference>
<dbReference type="InterPro" id="IPR041698">
    <property type="entry name" value="Methyltransf_25"/>
</dbReference>
<protein>
    <submittedName>
        <fullName evidence="3">S-adenosylmethionine-dependent methyltransferase</fullName>
    </submittedName>
</protein>
<keyword evidence="1" id="KW-0808">Transferase</keyword>
<keyword evidence="3" id="KW-0489">Methyltransferase</keyword>
<dbReference type="HOGENOM" id="CLU_069129_5_0_9"/>
<reference evidence="5" key="2">
    <citation type="submission" date="2004-12" db="PDB data bank">
        <title>Crystal structure of a S-adenosylmethionine-dependent methyltransferase from Clostridium acetobutylicum ATCC 824.</title>
        <authorList>
            <person name="Rajashankar K.R."/>
            <person name="Kniewel R."/>
            <person name="Lee K."/>
            <person name="Lima C.D."/>
        </authorList>
    </citation>
    <scope>X-RAY CRYSTALLOGRAPHY (2.50 ANGSTROMS) OF 2-247</scope>
</reference>
<dbReference type="GO" id="GO:0032259">
    <property type="term" value="P:methylation"/>
    <property type="evidence" value="ECO:0007669"/>
    <property type="project" value="UniProtKB-KW"/>
</dbReference>
<feature type="domain" description="Methyltransferase" evidence="2">
    <location>
        <begin position="43"/>
        <end position="137"/>
    </location>
</feature>
<dbReference type="EMBL" id="AE001437">
    <property type="protein sequence ID" value="AAK80327.1"/>
    <property type="molecule type" value="Genomic_DNA"/>
</dbReference>
<keyword evidence="4" id="KW-1185">Reference proteome</keyword>
<dbReference type="Proteomes" id="UP000000814">
    <property type="component" value="Chromosome"/>
</dbReference>
<accession>Q97GJ5</accession>
<dbReference type="PDB" id="1Y8C">
    <property type="method" value="X-ray"/>
    <property type="resolution" value="2.50 A"/>
    <property type="chains" value="A=2-247"/>
</dbReference>
<evidence type="ECO:0000313" key="3">
    <source>
        <dbReference type="EMBL" id="AAK80327.1"/>
    </source>
</evidence>
<dbReference type="PATRIC" id="fig|272562.8.peg.2568"/>
<dbReference type="PDBsum" id="1Y8C"/>
<reference evidence="3 4" key="1">
    <citation type="journal article" date="2001" name="J. Bacteriol.">
        <title>Genome sequence and comparative analysis of the solvent-producing bacterium Clostridium acetobutylicum.</title>
        <authorList>
            <person name="Nolling J."/>
            <person name="Breton G."/>
            <person name="Omelchenko M.V."/>
            <person name="Makarova K.S."/>
            <person name="Zeng Q."/>
            <person name="Gibson R."/>
            <person name="Lee H.M."/>
            <person name="Dubois J."/>
            <person name="Qiu D."/>
            <person name="Hitti J."/>
            <person name="Wolf Y.I."/>
            <person name="Tatusov R.L."/>
            <person name="Sabathe F."/>
            <person name="Doucette-Stamm L."/>
            <person name="Soucaille P."/>
            <person name="Daly M.J."/>
            <person name="Bennett G.N."/>
            <person name="Koonin E.V."/>
            <person name="Smith D.R."/>
        </authorList>
    </citation>
    <scope>NUCLEOTIDE SEQUENCE [LARGE SCALE GENOMIC DNA]</scope>
    <source>
        <strain evidence="4">ATCC 824 / DSM 792 / JCM 1419 / LMG 5710 / VKM B-1787</strain>
    </source>
</reference>
<evidence type="ECO:0000259" key="2">
    <source>
        <dbReference type="Pfam" id="PF13649"/>
    </source>
</evidence>
<dbReference type="PIR" id="D97192">
    <property type="entry name" value="D97192"/>
</dbReference>
<dbReference type="EvolutionaryTrace" id="Q97GJ5"/>
<dbReference type="KEGG" id="cac:CA_C2371"/>
<sequence>MNCYNKFAHIYDKLIRADVDYKKWSDFIIEKCVENNLVFDDYLDLACGTGNLTENLCPKFKNTWAVDLSQEMLSEAENKFRSQGLKPRLACQDISNLNINRKFDLITCCLDSTNYIIDSDDLKKYFKAVSNHLKEGGVFIFDINSYYKLSQVLGNNDFNYDDDEVFYYWENQFEDDLVSMYISFFVRDGEFYKRFDEEHEERAYKEEDIEKYLKHGQLNILDKVDCYSNKKVEKFTERITYLVKLGGKSNGR</sequence>